<dbReference type="Pfam" id="PF10076">
    <property type="entry name" value="Phage_Mu_Gp48"/>
    <property type="match status" value="1"/>
</dbReference>
<dbReference type="EMBL" id="CYZE01000013">
    <property type="protein sequence ID" value="CUO84504.1"/>
    <property type="molecule type" value="Genomic_DNA"/>
</dbReference>
<proteinExistence type="predicted"/>
<accession>A0A174IBG2</accession>
<sequence>MELIKLLPVYYENNETMKTLQSILSEQSDSLDTEMYKTIDNCFVGSASDTLARYERLLGLVPDAAKSDRYRQERIKAKISGAGTTTASLIQNIAESFTNAAVNIVENFHAYTITIRFTGTSGIPGNMSDIKQTIEEAVPAHLKVLYEYIFNTYGAVGTFTHAELAAYTHERIRGGHLKNRIQELQAYQHAELAQLTHEDLSKGELPNGN</sequence>
<protein>
    <submittedName>
        <fullName evidence="1">Phage-like element pbsx protein xkdT</fullName>
    </submittedName>
</protein>
<reference evidence="1 2" key="1">
    <citation type="submission" date="2015-09" db="EMBL/GenBank/DDBJ databases">
        <authorList>
            <consortium name="Pathogen Informatics"/>
        </authorList>
    </citation>
    <scope>NUCLEOTIDE SEQUENCE [LARGE SCALE GENOMIC DNA]</scope>
    <source>
        <strain evidence="1 2">2789STDY5608850</strain>
    </source>
</reference>
<dbReference type="AlphaFoldDB" id="A0A174IBG2"/>
<gene>
    <name evidence="1" type="primary">xkdT</name>
    <name evidence="1" type="ORF">ERS852407_04143</name>
</gene>
<evidence type="ECO:0000313" key="2">
    <source>
        <dbReference type="Proteomes" id="UP000095651"/>
    </source>
</evidence>
<dbReference type="RefSeq" id="WP_055658029.1">
    <property type="nucleotide sequence ID" value="NZ_CABIXC010000013.1"/>
</dbReference>
<organism evidence="1 2">
    <name type="scientific">Hungatella hathewayi</name>
    <dbReference type="NCBI Taxonomy" id="154046"/>
    <lineage>
        <taxon>Bacteria</taxon>
        <taxon>Bacillati</taxon>
        <taxon>Bacillota</taxon>
        <taxon>Clostridia</taxon>
        <taxon>Lachnospirales</taxon>
        <taxon>Lachnospiraceae</taxon>
        <taxon>Hungatella</taxon>
    </lineage>
</organism>
<evidence type="ECO:0000313" key="1">
    <source>
        <dbReference type="EMBL" id="CUO84504.1"/>
    </source>
</evidence>
<name>A0A174IBG2_9FIRM</name>
<dbReference type="InterPro" id="IPR018755">
    <property type="entry name" value="Phage_Mu_Gp48"/>
</dbReference>
<dbReference type="Proteomes" id="UP000095651">
    <property type="component" value="Unassembled WGS sequence"/>
</dbReference>